<name>A0A6C0HX49_9ZZZZ</name>
<reference evidence="1" key="1">
    <citation type="journal article" date="2020" name="Nature">
        <title>Giant virus diversity and host interactions through global metagenomics.</title>
        <authorList>
            <person name="Schulz F."/>
            <person name="Roux S."/>
            <person name="Paez-Espino D."/>
            <person name="Jungbluth S."/>
            <person name="Walsh D.A."/>
            <person name="Denef V.J."/>
            <person name="McMahon K.D."/>
            <person name="Konstantinidis K.T."/>
            <person name="Eloe-Fadrosh E.A."/>
            <person name="Kyrpides N.C."/>
            <person name="Woyke T."/>
        </authorList>
    </citation>
    <scope>NUCLEOTIDE SEQUENCE</scope>
    <source>
        <strain evidence="1">GVMAG-M-3300023184-178</strain>
    </source>
</reference>
<proteinExistence type="predicted"/>
<evidence type="ECO:0008006" key="2">
    <source>
        <dbReference type="Google" id="ProtNLM"/>
    </source>
</evidence>
<protein>
    <recommendedName>
        <fullName evidence="2">Tail protein</fullName>
    </recommendedName>
</protein>
<evidence type="ECO:0000313" key="1">
    <source>
        <dbReference type="EMBL" id="QHT85000.1"/>
    </source>
</evidence>
<dbReference type="EMBL" id="MN740029">
    <property type="protein sequence ID" value="QHT85000.1"/>
    <property type="molecule type" value="Genomic_DNA"/>
</dbReference>
<organism evidence="1">
    <name type="scientific">viral metagenome</name>
    <dbReference type="NCBI Taxonomy" id="1070528"/>
    <lineage>
        <taxon>unclassified sequences</taxon>
        <taxon>metagenomes</taxon>
        <taxon>organismal metagenomes</taxon>
    </lineage>
</organism>
<sequence length="487" mass="52034">MSESGTLLAPQAVTIPDHDAVAVFNVQTSDMRNVFQYQTDDINVNDVDTQDINYYVRLYDGNSAALGAPVWPANLVLNAANAMMDDTLSYNGIDVTDNNISAPQKLVKHDILRYLSQRLFNTSKGVDLFSNVHAMKENISGKCGNFTGGASSSIHVALSSVSTTSTDSNALLYTDISNNNIRYLNNDSSGNNNITRMLMNQIAQYDPSRFVITDGLADYDLRPVPFIDGDVLNFTVIFNAAAGQNNLTGVAAIPSRTYLIKLVLGSGSLRNTAVVDSALVADCAYSRFTSEIVPALSSASTPVYGGEAVPTAVPAPLTYFGWHYISNADALNLVFAPNTASCTVANVTSVYMTARIISKVRLPRITIYTAPTFSGDAAVGYHSAVTYAPSSVVITDDLDWQFGFDLTGVTGGATAGFTANLLDGYEKGAMSVLTSEGPFGAAEQILSFNIQTDSVVPGDVEFILTSLVICETIGAVVTNKVYNFQPF</sequence>
<dbReference type="AlphaFoldDB" id="A0A6C0HX49"/>
<accession>A0A6C0HX49</accession>